<protein>
    <recommendedName>
        <fullName evidence="6">PX domain-containing protein</fullName>
    </recommendedName>
</protein>
<reference evidence="4 5" key="1">
    <citation type="submission" date="2018-08" db="EMBL/GenBank/DDBJ databases">
        <title>Aphanomyces genome sequencing and annotation.</title>
        <authorList>
            <person name="Minardi D."/>
            <person name="Oidtmann B."/>
            <person name="Van Der Giezen M."/>
            <person name="Studholme D.J."/>
        </authorList>
    </citation>
    <scope>NUCLEOTIDE SEQUENCE [LARGE SCALE GENOMIC DNA]</scope>
    <source>
        <strain evidence="3 4">Da</strain>
        <strain evidence="2 5">Sv</strain>
    </source>
</reference>
<evidence type="ECO:0008006" key="6">
    <source>
        <dbReference type="Google" id="ProtNLM"/>
    </source>
</evidence>
<proteinExistence type="predicted"/>
<evidence type="ECO:0000313" key="4">
    <source>
        <dbReference type="Proteomes" id="UP000285430"/>
    </source>
</evidence>
<feature type="region of interest" description="Disordered" evidence="1">
    <location>
        <begin position="113"/>
        <end position="182"/>
    </location>
</feature>
<accession>A0A3R7B1V2</accession>
<dbReference type="AlphaFoldDB" id="A0A3R7B1V2"/>
<gene>
    <name evidence="2" type="ORF">DYB35_000826</name>
    <name evidence="3" type="ORF">DYB37_001088</name>
</gene>
<dbReference type="Proteomes" id="UP000285430">
    <property type="component" value="Unassembled WGS sequence"/>
</dbReference>
<feature type="region of interest" description="Disordered" evidence="1">
    <location>
        <begin position="194"/>
        <end position="213"/>
    </location>
</feature>
<feature type="compositionally biased region" description="Polar residues" evidence="1">
    <location>
        <begin position="163"/>
        <end position="178"/>
    </location>
</feature>
<comment type="caution">
    <text evidence="2">The sequence shown here is derived from an EMBL/GenBank/DDBJ whole genome shotgun (WGS) entry which is preliminary data.</text>
</comment>
<evidence type="ECO:0000313" key="5">
    <source>
        <dbReference type="Proteomes" id="UP000285712"/>
    </source>
</evidence>
<evidence type="ECO:0000256" key="1">
    <source>
        <dbReference type="SAM" id="MobiDB-lite"/>
    </source>
</evidence>
<name>A0A3R7B1V2_APHAT</name>
<dbReference type="EMBL" id="QUTH01002519">
    <property type="protein sequence ID" value="RHZ25542.1"/>
    <property type="molecule type" value="Genomic_DNA"/>
</dbReference>
<evidence type="ECO:0000313" key="3">
    <source>
        <dbReference type="EMBL" id="RHZ25542.1"/>
    </source>
</evidence>
<organism evidence="2 5">
    <name type="scientific">Aphanomyces astaci</name>
    <name type="common">Crayfish plague agent</name>
    <dbReference type="NCBI Taxonomy" id="112090"/>
    <lineage>
        <taxon>Eukaryota</taxon>
        <taxon>Sar</taxon>
        <taxon>Stramenopiles</taxon>
        <taxon>Oomycota</taxon>
        <taxon>Saprolegniomycetes</taxon>
        <taxon>Saprolegniales</taxon>
        <taxon>Verrucalvaceae</taxon>
        <taxon>Aphanomyces</taxon>
    </lineage>
</organism>
<evidence type="ECO:0000313" key="2">
    <source>
        <dbReference type="EMBL" id="RHY95196.1"/>
    </source>
</evidence>
<dbReference type="EMBL" id="QUTG01002679">
    <property type="protein sequence ID" value="RHY95196.1"/>
    <property type="molecule type" value="Genomic_DNA"/>
</dbReference>
<feature type="region of interest" description="Disordered" evidence="1">
    <location>
        <begin position="323"/>
        <end position="363"/>
    </location>
</feature>
<sequence>MGQVVSCCLGTADAEPSHVFKRSARAPEQVPSTPSMSDSHFYQSLGEHEMFGNASSRVSHDGDLVDSLLSKKRATTMDSVTSSTPRTPYMSRFFDSFVATPRVPGVSAAAMSVESGSSIGGIPTLPYDDDADDERPDHVASSVSTDDTLEEQPAVDDSPPDAATSQDGDSSNNNNTDPTLPDVLSIKTRTVHSFSSSSEHSIESNNQDDTPPGPFTVTVKRFFPIEDKFEFSVTVFDDELLNAGRHFDIIRDRLQVAKFNDALESHAAAVGVGCPSLPYTKKQDRQHGRALMDAYVQAIMQTPALRDARITLKYFHILKATTPSSLPSSSSKEMKKPTADKPLSAATRHMSGGARKGATPPHT</sequence>
<dbReference type="Proteomes" id="UP000285712">
    <property type="component" value="Unassembled WGS sequence"/>
</dbReference>